<evidence type="ECO:0000256" key="1">
    <source>
        <dbReference type="ARBA" id="ARBA00009477"/>
    </source>
</evidence>
<feature type="domain" description="CzcB-like C-terminal circularly permuted SH3-like" evidence="9">
    <location>
        <begin position="429"/>
        <end position="489"/>
    </location>
</feature>
<comment type="caution">
    <text evidence="10">The sequence shown here is derived from an EMBL/GenBank/DDBJ whole genome shotgun (WGS) entry which is preliminary data.</text>
</comment>
<dbReference type="PANTHER" id="PTHR30097:SF4">
    <property type="entry name" value="SLR6042 PROTEIN"/>
    <property type="match status" value="1"/>
</dbReference>
<dbReference type="Pfam" id="PF25971">
    <property type="entry name" value="CzcB_N"/>
    <property type="match status" value="1"/>
</dbReference>
<dbReference type="InterPro" id="IPR051909">
    <property type="entry name" value="MFP_Cation_Efflux"/>
</dbReference>
<dbReference type="InterPro" id="IPR058647">
    <property type="entry name" value="BSH_CzcB-like"/>
</dbReference>
<feature type="region of interest" description="Disordered" evidence="3">
    <location>
        <begin position="35"/>
        <end position="58"/>
    </location>
</feature>
<feature type="transmembrane region" description="Helical" evidence="4">
    <location>
        <begin position="7"/>
        <end position="25"/>
    </location>
</feature>
<sequence length="501" mass="53535">MDKKQSIAIAIVLVIGLLAGGWILMRDTAKPGATAHEATAATEKGGATATDEPAKGPHGGKFFKEGDFALEVTIFETGVPPHFRLYLYENDKPLAPTAANVSLTLSRLGAKPQVFNFKPEADYLIGDQVVDEPHSFDVVIVANRNAKTFKWNYSQTEARVEMSDASLNSTGIEILTAGPALIKTGVKLPGEIKFNSERMVRIVPRLAGVVAALPKDIGQFVKKGDVIAVVESQSLADLRSEALSAQKRLALARTTYLREKKLWEEKISAEQDYLAAQQAMNEADIAYATASQKLRAFGAQQGESAGAGLTRLEIRAPIGGLIVAKDIAVGEAVSETTNLLTVADVSTVWAEISVYAKDLNLVNVGQQAFIKATATNANGIGKVSYLGALVGEETRTAKARVTLPNPDGKWRPGLFVDVEIVAEEATVPVAVSVDAIQTVRDWSVVFGRYGQYFEARPLELGRNDGKMVEVLSGLSAGERYGGGNSFAIKAELGKAGATHDH</sequence>
<dbReference type="EMBL" id="JAUYVH010000017">
    <property type="protein sequence ID" value="MDQ9172152.1"/>
    <property type="molecule type" value="Genomic_DNA"/>
</dbReference>
<dbReference type="Gene3D" id="1.10.287.470">
    <property type="entry name" value="Helix hairpin bin"/>
    <property type="match status" value="1"/>
</dbReference>
<dbReference type="Gene3D" id="2.40.30.170">
    <property type="match status" value="1"/>
</dbReference>
<dbReference type="SUPFAM" id="SSF111369">
    <property type="entry name" value="HlyD-like secretion proteins"/>
    <property type="match status" value="1"/>
</dbReference>
<evidence type="ECO:0000256" key="4">
    <source>
        <dbReference type="SAM" id="Phobius"/>
    </source>
</evidence>
<dbReference type="InterPro" id="IPR058792">
    <property type="entry name" value="Beta-barrel_RND_2"/>
</dbReference>
<dbReference type="Pfam" id="PF25975">
    <property type="entry name" value="CzcB_C"/>
    <property type="match status" value="1"/>
</dbReference>
<evidence type="ECO:0000259" key="9">
    <source>
        <dbReference type="Pfam" id="PF25975"/>
    </source>
</evidence>
<evidence type="ECO:0000256" key="3">
    <source>
        <dbReference type="SAM" id="MobiDB-lite"/>
    </source>
</evidence>
<protein>
    <submittedName>
        <fullName evidence="10">Efflux RND transporter periplasmic adaptor subunit</fullName>
    </submittedName>
</protein>
<feature type="compositionally biased region" description="Low complexity" evidence="3">
    <location>
        <begin position="35"/>
        <end position="50"/>
    </location>
</feature>
<evidence type="ECO:0000256" key="2">
    <source>
        <dbReference type="ARBA" id="ARBA00022448"/>
    </source>
</evidence>
<dbReference type="Pfam" id="PF25954">
    <property type="entry name" value="Beta-barrel_RND_2"/>
    <property type="match status" value="1"/>
</dbReference>
<dbReference type="RefSeq" id="WP_338438159.1">
    <property type="nucleotide sequence ID" value="NZ_JAUYVH010000017.1"/>
</dbReference>
<comment type="similarity">
    <text evidence="1">Belongs to the membrane fusion protein (MFP) (TC 8.A.1) family.</text>
</comment>
<keyword evidence="4" id="KW-0472">Membrane</keyword>
<keyword evidence="2" id="KW-0813">Transport</keyword>
<proteinExistence type="inferred from homology"/>
<dbReference type="Pfam" id="PF25973">
    <property type="entry name" value="BSH_CzcB"/>
    <property type="match status" value="1"/>
</dbReference>
<dbReference type="NCBIfam" id="TIGR01730">
    <property type="entry name" value="RND_mfp"/>
    <property type="match status" value="1"/>
</dbReference>
<name>A0ABU1BT47_9BURK</name>
<evidence type="ECO:0000259" key="8">
    <source>
        <dbReference type="Pfam" id="PF25973"/>
    </source>
</evidence>
<dbReference type="Proteomes" id="UP001225596">
    <property type="component" value="Unassembled WGS sequence"/>
</dbReference>
<organism evidence="10 11">
    <name type="scientific">Keguizhuia sedimenti</name>
    <dbReference type="NCBI Taxonomy" id="3064264"/>
    <lineage>
        <taxon>Bacteria</taxon>
        <taxon>Pseudomonadati</taxon>
        <taxon>Pseudomonadota</taxon>
        <taxon>Betaproteobacteria</taxon>
        <taxon>Burkholderiales</taxon>
        <taxon>Oxalobacteraceae</taxon>
        <taxon>Keguizhuia</taxon>
    </lineage>
</organism>
<keyword evidence="4" id="KW-1133">Transmembrane helix</keyword>
<feature type="domain" description="CzcB N-terminal" evidence="7">
    <location>
        <begin position="60"/>
        <end position="151"/>
    </location>
</feature>
<dbReference type="InterPro" id="IPR058646">
    <property type="entry name" value="CzcB_N"/>
</dbReference>
<dbReference type="PANTHER" id="PTHR30097">
    <property type="entry name" value="CATION EFFLUX SYSTEM PROTEIN CUSB"/>
    <property type="match status" value="1"/>
</dbReference>
<evidence type="ECO:0000259" key="6">
    <source>
        <dbReference type="Pfam" id="PF25954"/>
    </source>
</evidence>
<keyword evidence="4" id="KW-0812">Transmembrane</keyword>
<feature type="domain" description="CzcB-like alpha-helical hairpin" evidence="5">
    <location>
        <begin position="237"/>
        <end position="296"/>
    </location>
</feature>
<accession>A0ABU1BT47</accession>
<feature type="domain" description="CzcB-like barrel-sandwich hybrid" evidence="8">
    <location>
        <begin position="198"/>
        <end position="344"/>
    </location>
</feature>
<feature type="domain" description="CusB-like beta-barrel" evidence="6">
    <location>
        <begin position="347"/>
        <end position="423"/>
    </location>
</feature>
<dbReference type="InterPro" id="IPR058648">
    <property type="entry name" value="HH_CzcB-like"/>
</dbReference>
<evidence type="ECO:0000313" key="11">
    <source>
        <dbReference type="Proteomes" id="UP001225596"/>
    </source>
</evidence>
<evidence type="ECO:0000259" key="7">
    <source>
        <dbReference type="Pfam" id="PF25971"/>
    </source>
</evidence>
<keyword evidence="11" id="KW-1185">Reference proteome</keyword>
<dbReference type="Gene3D" id="2.40.420.20">
    <property type="match status" value="1"/>
</dbReference>
<dbReference type="InterPro" id="IPR006143">
    <property type="entry name" value="RND_pump_MFP"/>
</dbReference>
<evidence type="ECO:0000313" key="10">
    <source>
        <dbReference type="EMBL" id="MDQ9172152.1"/>
    </source>
</evidence>
<evidence type="ECO:0000259" key="5">
    <source>
        <dbReference type="Pfam" id="PF25893"/>
    </source>
</evidence>
<dbReference type="Pfam" id="PF25893">
    <property type="entry name" value="HH_CzcB"/>
    <property type="match status" value="1"/>
</dbReference>
<reference evidence="10 11" key="1">
    <citation type="submission" date="2023-08" db="EMBL/GenBank/DDBJ databases">
        <title>Oxalobacteraceae gen .nov., isolated from river sludge outside the plant.</title>
        <authorList>
            <person name="Zhao S.Y."/>
        </authorList>
    </citation>
    <scope>NUCLEOTIDE SEQUENCE [LARGE SCALE GENOMIC DNA]</scope>
    <source>
        <strain evidence="10 11">R-40</strain>
    </source>
</reference>
<dbReference type="InterPro" id="IPR058649">
    <property type="entry name" value="CzcB_C"/>
</dbReference>
<gene>
    <name evidence="10" type="ORF">Q8A64_17200</name>
</gene>